<dbReference type="GO" id="GO:0052745">
    <property type="term" value="F:inositol phosphate phosphatase activity"/>
    <property type="evidence" value="ECO:0007669"/>
    <property type="project" value="TreeGrafter"/>
</dbReference>
<evidence type="ECO:0000256" key="10">
    <source>
        <dbReference type="ARBA" id="ARBA00023180"/>
    </source>
</evidence>
<evidence type="ECO:0000256" key="12">
    <source>
        <dbReference type="ARBA" id="ARBA00043668"/>
    </source>
</evidence>
<evidence type="ECO:0000256" key="4">
    <source>
        <dbReference type="ARBA" id="ARBA00013040"/>
    </source>
</evidence>
<dbReference type="Gene3D" id="3.40.50.1240">
    <property type="entry name" value="Phosphoglycerate mutase-like"/>
    <property type="match status" value="1"/>
</dbReference>
<keyword evidence="6" id="KW-1003">Cell membrane</keyword>
<evidence type="ECO:0000256" key="15">
    <source>
        <dbReference type="ARBA" id="ARBA00043832"/>
    </source>
</evidence>
<dbReference type="FunFam" id="3.40.50.1240:FF:000014">
    <property type="entry name" value="Multiple inositol polyphosphate phosphatase 1"/>
    <property type="match status" value="1"/>
</dbReference>
<dbReference type="AlphaFoldDB" id="A0A9W2ZSQ9"/>
<sequence length="473" mass="54583">MAATTTKSFVNCCRLIRISSFSIIFLSTISYGATPYKYFSTKTPYEWVHKPSETVTDELYYLKELQGKSCTAVHTSAVIRHGARFPGLEDVLEISRIHEKIINVLEPYDHPTLYNWVNRFPSNNNKELSQLGEDEQERLGQRIAQKLSTLFKDEDLSDFRFIISSQQRTNQSASAFYEGFINVILSEEDVEDEIDSEVSDDLLRFFNLCAKYVYSVEKNKTAHKEYYDFLSSEHVVKIKNKVHQKLGITDDLLTTADVRLIYLVCGYETAAFKSSPWCSLLDENDLKILEYVGDLKHYYKNGYGFDITCQQSCPLVSEIFLTMDEVLTDIESMDSEEATEGLSFTKGQFFFGHAETLGPLYCALGLFNDSMPLKANNYEQHGHRSFLTSNILPFSANLMFVLYECFSDEFQETDEVDEVEYYLKLFVNEKPHQIPGCPELFCPYRAVRERYSSLVDHCDFKQICKRKPAKDEL</sequence>
<evidence type="ECO:0000256" key="11">
    <source>
        <dbReference type="ARBA" id="ARBA00031642"/>
    </source>
</evidence>
<feature type="disulfide bond" evidence="16">
    <location>
        <begin position="70"/>
        <end position="405"/>
    </location>
</feature>
<keyword evidence="8" id="KW-0378">Hydrolase</keyword>
<evidence type="ECO:0000256" key="13">
    <source>
        <dbReference type="ARBA" id="ARBA00043671"/>
    </source>
</evidence>
<evidence type="ECO:0000256" key="7">
    <source>
        <dbReference type="ARBA" id="ARBA00022729"/>
    </source>
</evidence>
<comment type="subcellular location">
    <subcellularLocation>
        <location evidence="1">Cell membrane</location>
    </subcellularLocation>
</comment>
<dbReference type="OrthoDB" id="6509975at2759"/>
<reference evidence="18" key="1">
    <citation type="submission" date="2025-08" db="UniProtKB">
        <authorList>
            <consortium name="RefSeq"/>
        </authorList>
    </citation>
    <scope>IDENTIFICATION</scope>
</reference>
<organism evidence="17 18">
    <name type="scientific">Biomphalaria glabrata</name>
    <name type="common">Bloodfluke planorb</name>
    <name type="synonym">Freshwater snail</name>
    <dbReference type="NCBI Taxonomy" id="6526"/>
    <lineage>
        <taxon>Eukaryota</taxon>
        <taxon>Metazoa</taxon>
        <taxon>Spiralia</taxon>
        <taxon>Lophotrochozoa</taxon>
        <taxon>Mollusca</taxon>
        <taxon>Gastropoda</taxon>
        <taxon>Heterobranchia</taxon>
        <taxon>Euthyneura</taxon>
        <taxon>Panpulmonata</taxon>
        <taxon>Hygrophila</taxon>
        <taxon>Lymnaeoidea</taxon>
        <taxon>Planorbidae</taxon>
        <taxon>Biomphalaria</taxon>
    </lineage>
</organism>
<evidence type="ECO:0000256" key="8">
    <source>
        <dbReference type="ARBA" id="ARBA00022801"/>
    </source>
</evidence>
<dbReference type="CDD" id="cd07061">
    <property type="entry name" value="HP_HAP_like"/>
    <property type="match status" value="1"/>
</dbReference>
<dbReference type="GO" id="GO:0005886">
    <property type="term" value="C:plasma membrane"/>
    <property type="evidence" value="ECO:0007669"/>
    <property type="project" value="UniProtKB-SubCell"/>
</dbReference>
<dbReference type="SUPFAM" id="SSF53254">
    <property type="entry name" value="Phosphoglycerate mutase-like"/>
    <property type="match status" value="1"/>
</dbReference>
<evidence type="ECO:0000256" key="2">
    <source>
        <dbReference type="ARBA" id="ARBA00008422"/>
    </source>
</evidence>
<dbReference type="OMA" id="HTFKERT"/>
<evidence type="ECO:0000256" key="1">
    <source>
        <dbReference type="ARBA" id="ARBA00004236"/>
    </source>
</evidence>
<comment type="catalytic activity">
    <reaction evidence="14">
        <text>1D-myo-inositol hexakisphosphate + H2O = 1D-myo-inositol 1,2,4,5,6-pentakisphosphate + phosphate</text>
        <dbReference type="Rhea" id="RHEA:16989"/>
        <dbReference type="ChEBI" id="CHEBI:15377"/>
        <dbReference type="ChEBI" id="CHEBI:43474"/>
        <dbReference type="ChEBI" id="CHEBI:57798"/>
        <dbReference type="ChEBI" id="CHEBI:58130"/>
        <dbReference type="EC" id="3.1.3.62"/>
    </reaction>
    <physiologicalReaction direction="left-to-right" evidence="14">
        <dbReference type="Rhea" id="RHEA:16990"/>
    </physiologicalReaction>
</comment>
<dbReference type="GO" id="GO:0003993">
    <property type="term" value="F:acid phosphatase activity"/>
    <property type="evidence" value="ECO:0007669"/>
    <property type="project" value="TreeGrafter"/>
</dbReference>
<dbReference type="PANTHER" id="PTHR20963">
    <property type="entry name" value="MULTIPLE INOSITOL POLYPHOSPHATE PHOSPHATASE-RELATED"/>
    <property type="match status" value="1"/>
</dbReference>
<name>A0A9W2ZSQ9_BIOGL</name>
<evidence type="ECO:0000256" key="3">
    <source>
        <dbReference type="ARBA" id="ARBA00012976"/>
    </source>
</evidence>
<comment type="catalytic activity">
    <reaction evidence="15">
        <text>(2R)-2,3-bisphosphoglycerate + H2O = (2R)-2-phosphoglycerate + phosphate</text>
        <dbReference type="Rhea" id="RHEA:27381"/>
        <dbReference type="ChEBI" id="CHEBI:15377"/>
        <dbReference type="ChEBI" id="CHEBI:43474"/>
        <dbReference type="ChEBI" id="CHEBI:58248"/>
        <dbReference type="ChEBI" id="CHEBI:58289"/>
        <dbReference type="EC" id="3.1.3.80"/>
    </reaction>
    <physiologicalReaction direction="left-to-right" evidence="15">
        <dbReference type="Rhea" id="RHEA:27382"/>
    </physiologicalReaction>
</comment>
<dbReference type="Pfam" id="PF00328">
    <property type="entry name" value="His_Phos_2"/>
    <property type="match status" value="1"/>
</dbReference>
<dbReference type="EC" id="3.1.3.62" evidence="4"/>
<keyword evidence="9" id="KW-0472">Membrane</keyword>
<evidence type="ECO:0000313" key="17">
    <source>
        <dbReference type="Proteomes" id="UP001165740"/>
    </source>
</evidence>
<dbReference type="EC" id="3.1.3.80" evidence="3"/>
<keyword evidence="7" id="KW-0732">Signal</keyword>
<dbReference type="GeneID" id="106058145"/>
<evidence type="ECO:0000256" key="16">
    <source>
        <dbReference type="PIRSR" id="PIRSR000894-2"/>
    </source>
</evidence>
<evidence type="ECO:0000313" key="18">
    <source>
        <dbReference type="RefSeq" id="XP_055877934.1"/>
    </source>
</evidence>
<dbReference type="Proteomes" id="UP001165740">
    <property type="component" value="Chromosome 2"/>
</dbReference>
<comment type="catalytic activity">
    <reaction evidence="13">
        <text>1D-myo-inositol 1,2,4,5,6-pentakisphosphate + H2O = 1D-myo-inositol 1,2,5,6-tetrakisphosphate + phosphate</text>
        <dbReference type="Rhea" id="RHEA:77115"/>
        <dbReference type="ChEBI" id="CHEBI:15377"/>
        <dbReference type="ChEBI" id="CHEBI:43474"/>
        <dbReference type="ChEBI" id="CHEBI:57798"/>
        <dbReference type="ChEBI" id="CHEBI:195535"/>
        <dbReference type="EC" id="3.1.3.62"/>
    </reaction>
    <physiologicalReaction direction="left-to-right" evidence="13">
        <dbReference type="Rhea" id="RHEA:77116"/>
    </physiologicalReaction>
</comment>
<dbReference type="GO" id="GO:0034417">
    <property type="term" value="F:bisphosphoglycerate 3-phosphatase activity"/>
    <property type="evidence" value="ECO:0007669"/>
    <property type="project" value="UniProtKB-EC"/>
</dbReference>
<evidence type="ECO:0000256" key="9">
    <source>
        <dbReference type="ARBA" id="ARBA00023136"/>
    </source>
</evidence>
<comment type="similarity">
    <text evidence="2">Belongs to the histidine acid phosphatase family. MINPP1 subfamily.</text>
</comment>
<dbReference type="RefSeq" id="XP_055877934.1">
    <property type="nucleotide sequence ID" value="XM_056021959.1"/>
</dbReference>
<dbReference type="PIRSF" id="PIRSF000894">
    <property type="entry name" value="Acid_phosphatase"/>
    <property type="match status" value="1"/>
</dbReference>
<evidence type="ECO:0000256" key="5">
    <source>
        <dbReference type="ARBA" id="ARBA00018097"/>
    </source>
</evidence>
<accession>A0A9W2ZSQ9</accession>
<gene>
    <name evidence="18" type="primary">LOC106058145</name>
</gene>
<evidence type="ECO:0000256" key="14">
    <source>
        <dbReference type="ARBA" id="ARBA00043691"/>
    </source>
</evidence>
<keyword evidence="10" id="KW-0325">Glycoprotein</keyword>
<dbReference type="InterPro" id="IPR016274">
    <property type="entry name" value="Histidine_acid_Pase_euk"/>
</dbReference>
<keyword evidence="16" id="KW-1015">Disulfide bond</keyword>
<dbReference type="InterPro" id="IPR000560">
    <property type="entry name" value="His_Pase_clade-2"/>
</dbReference>
<keyword evidence="17" id="KW-1185">Reference proteome</keyword>
<protein>
    <recommendedName>
        <fullName evidence="5">Multiple inositol polyphosphate phosphatase 1</fullName>
        <ecNumber evidence="4">3.1.3.62</ecNumber>
        <ecNumber evidence="3">3.1.3.80</ecNumber>
    </recommendedName>
    <alternativeName>
        <fullName evidence="11">2,3-bisphosphoglycerate 3-phosphatase</fullName>
    </alternativeName>
</protein>
<evidence type="ECO:0000256" key="6">
    <source>
        <dbReference type="ARBA" id="ARBA00022475"/>
    </source>
</evidence>
<dbReference type="PANTHER" id="PTHR20963:SF8">
    <property type="entry name" value="MULTIPLE INOSITOL POLYPHOSPHATE PHOSPHATASE 1"/>
    <property type="match status" value="1"/>
</dbReference>
<dbReference type="InterPro" id="IPR029033">
    <property type="entry name" value="His_PPase_superfam"/>
</dbReference>
<proteinExistence type="inferred from homology"/>
<comment type="catalytic activity">
    <reaction evidence="12">
        <text>1D-myo-inositol 1,2,5,6-tetrakisphosphate + H2O = 1D-myo-inositol 1,2,6-trisphosphate + phosphate</text>
        <dbReference type="Rhea" id="RHEA:77119"/>
        <dbReference type="ChEBI" id="CHEBI:15377"/>
        <dbReference type="ChEBI" id="CHEBI:43474"/>
        <dbReference type="ChEBI" id="CHEBI:195535"/>
        <dbReference type="ChEBI" id="CHEBI:195537"/>
        <dbReference type="EC" id="3.1.3.62"/>
    </reaction>
    <physiologicalReaction direction="left-to-right" evidence="12">
        <dbReference type="Rhea" id="RHEA:77120"/>
    </physiologicalReaction>
</comment>
<feature type="disulfide bond" evidence="16">
    <location>
        <begin position="265"/>
        <end position="278"/>
    </location>
</feature>